<evidence type="ECO:0000313" key="3">
    <source>
        <dbReference type="EMBL" id="GAI12464.1"/>
    </source>
</evidence>
<dbReference type="InterPro" id="IPR002878">
    <property type="entry name" value="ChsH2_C"/>
</dbReference>
<evidence type="ECO:0000259" key="2">
    <source>
        <dbReference type="Pfam" id="PF12172"/>
    </source>
</evidence>
<organism evidence="3">
    <name type="scientific">marine sediment metagenome</name>
    <dbReference type="NCBI Taxonomy" id="412755"/>
    <lineage>
        <taxon>unclassified sequences</taxon>
        <taxon>metagenomes</taxon>
        <taxon>ecological metagenomes</taxon>
    </lineage>
</organism>
<name>X1N1L6_9ZZZZ</name>
<feature type="domain" description="ChsH2 rubredoxin-like zinc ribbon" evidence="2">
    <location>
        <begin position="12"/>
        <end position="47"/>
    </location>
</feature>
<dbReference type="Gene3D" id="6.10.30.10">
    <property type="match status" value="1"/>
</dbReference>
<dbReference type="Pfam" id="PF12172">
    <property type="entry name" value="zf-ChsH2"/>
    <property type="match status" value="1"/>
</dbReference>
<dbReference type="InterPro" id="IPR052513">
    <property type="entry name" value="Thioester_dehydratase-like"/>
</dbReference>
<accession>X1N1L6</accession>
<dbReference type="Pfam" id="PF01796">
    <property type="entry name" value="OB_ChsH2_C"/>
    <property type="match status" value="1"/>
</dbReference>
<dbReference type="EMBL" id="BARV01007767">
    <property type="protein sequence ID" value="GAI12464.1"/>
    <property type="molecule type" value="Genomic_DNA"/>
</dbReference>
<evidence type="ECO:0000259" key="1">
    <source>
        <dbReference type="Pfam" id="PF01796"/>
    </source>
</evidence>
<comment type="caution">
    <text evidence="3">The sequence shown here is derived from an EMBL/GenBank/DDBJ whole genome shotgun (WGS) entry which is preliminary data.</text>
</comment>
<dbReference type="PANTHER" id="PTHR34075:SF5">
    <property type="entry name" value="BLR3430 PROTEIN"/>
    <property type="match status" value="1"/>
</dbReference>
<dbReference type="AlphaFoldDB" id="X1N1L6"/>
<gene>
    <name evidence="3" type="ORF">S06H3_15761</name>
</gene>
<protein>
    <recommendedName>
        <fullName evidence="4">DUF35 domain-containing protein</fullName>
    </recommendedName>
</protein>
<feature type="domain" description="ChsH2 C-terminal OB-fold" evidence="1">
    <location>
        <begin position="50"/>
        <end position="112"/>
    </location>
</feature>
<dbReference type="SUPFAM" id="SSF50249">
    <property type="entry name" value="Nucleic acid-binding proteins"/>
    <property type="match status" value="1"/>
</dbReference>
<dbReference type="InterPro" id="IPR012340">
    <property type="entry name" value="NA-bd_OB-fold"/>
</dbReference>
<dbReference type="InterPro" id="IPR022002">
    <property type="entry name" value="ChsH2_Znr"/>
</dbReference>
<proteinExistence type="predicted"/>
<sequence>MEYKLTFKDYNEALKQNKLLGLSCRECGAITVPPKMVCGKCASPALDIIELSGKGEIQTFTTVYIAPEGRQDEVPYVIVLVELGEGPWIMGNLIDIDPRQATMELIGKRVEMGHKVFPGDKYSAGDAARPVFSLQT</sequence>
<reference evidence="3" key="1">
    <citation type="journal article" date="2014" name="Front. Microbiol.">
        <title>High frequency of phylogenetically diverse reductive dehalogenase-homologous genes in deep subseafloor sedimentary metagenomes.</title>
        <authorList>
            <person name="Kawai M."/>
            <person name="Futagami T."/>
            <person name="Toyoda A."/>
            <person name="Takaki Y."/>
            <person name="Nishi S."/>
            <person name="Hori S."/>
            <person name="Arai W."/>
            <person name="Tsubouchi T."/>
            <person name="Morono Y."/>
            <person name="Uchiyama I."/>
            <person name="Ito T."/>
            <person name="Fujiyama A."/>
            <person name="Inagaki F."/>
            <person name="Takami H."/>
        </authorList>
    </citation>
    <scope>NUCLEOTIDE SEQUENCE</scope>
    <source>
        <strain evidence="3">Expedition CK06-06</strain>
    </source>
</reference>
<evidence type="ECO:0008006" key="4">
    <source>
        <dbReference type="Google" id="ProtNLM"/>
    </source>
</evidence>
<dbReference type="PANTHER" id="PTHR34075">
    <property type="entry name" value="BLR3430 PROTEIN"/>
    <property type="match status" value="1"/>
</dbReference>